<dbReference type="EMBL" id="UEYP01000003">
    <property type="protein sequence ID" value="SSC66829.1"/>
    <property type="molecule type" value="Genomic_DNA"/>
</dbReference>
<dbReference type="RefSeq" id="WP_115669544.1">
    <property type="nucleotide sequence ID" value="NZ_UEYP01000003.1"/>
</dbReference>
<dbReference type="Gene3D" id="3.50.50.60">
    <property type="entry name" value="FAD/NAD(P)-binding domain"/>
    <property type="match status" value="1"/>
</dbReference>
<dbReference type="AlphaFoldDB" id="A0A376AG69"/>
<dbReference type="PANTHER" id="PTHR40254:SF1">
    <property type="entry name" value="BLR0577 PROTEIN"/>
    <property type="match status" value="1"/>
</dbReference>
<gene>
    <name evidence="2" type="ORF">RHIZ70_2537</name>
</gene>
<sequence length="573" mass="62857">MNDTIGLIGSGPTAIYCLRKLLSSARPLEITVFEKEAVAGRGMPYHPAVNDRAMLANIASIEIPPIGETLIEWLERQPPEELDRLRVQPAQINDREFLPRVVLGEYFKTQFDRVVASGRAAGHTVTIKAGHEVTDVALRPKEIRVTVSRPDRPPEHYAFGHVVMATGHSFPDLTEVRPGYFASPWPASLLKDIPAGRVGILGTSLSGIDAMVTVATSHGAFYHDEAGLLEYHRAADSEGLTIALMSRKGMLPEADFYFPIPYAPLSICTDEAVDDLIASGRDDLLDAVFALFCEELAAADPDYAAKIGLAGLTVETIEAAYFADRQESDPFLWAALNLAEAKQNYESRTTVAWRYAILRMHEVVARAVPHLNARDLKRFHRHFKSLFVDDYATVPHASIERVLALRRAGVLDIVALGGDYDLDIDTPERGAIITRPEGELVFDTLVDATGQGRLTADEIPFPSLRRQGGVSKASARSEGQVQIDSQPMAEQETGGIALDSFFRIVVEQPLSNRLYCLALPFLLHQFPFVQGITSSHELGETVANAILADIGRPDLHSPEAVLPEGRVPEFLVQ</sequence>
<name>A0A376AG69_9HYPH</name>
<dbReference type="InterPro" id="IPR038732">
    <property type="entry name" value="HpyO/CreE_NAD-binding"/>
</dbReference>
<dbReference type="InterPro" id="IPR052189">
    <property type="entry name" value="L-asp_N-monooxygenase_NS-form"/>
</dbReference>
<feature type="domain" description="FAD-dependent urate hydroxylase HpyO/Asp monooxygenase CreE-like FAD/NAD(P)-binding" evidence="1">
    <location>
        <begin position="7"/>
        <end position="168"/>
    </location>
</feature>
<organism evidence="2 3">
    <name type="scientific">Ciceribacter selenitireducens ATCC BAA-1503</name>
    <dbReference type="NCBI Taxonomy" id="1336235"/>
    <lineage>
        <taxon>Bacteria</taxon>
        <taxon>Pseudomonadati</taxon>
        <taxon>Pseudomonadota</taxon>
        <taxon>Alphaproteobacteria</taxon>
        <taxon>Hyphomicrobiales</taxon>
        <taxon>Rhizobiaceae</taxon>
        <taxon>Ciceribacter</taxon>
    </lineage>
</organism>
<dbReference type="InterPro" id="IPR036188">
    <property type="entry name" value="FAD/NAD-bd_sf"/>
</dbReference>
<evidence type="ECO:0000313" key="2">
    <source>
        <dbReference type="EMBL" id="SSC66829.1"/>
    </source>
</evidence>
<dbReference type="Proteomes" id="UP000254764">
    <property type="component" value="Unassembled WGS sequence"/>
</dbReference>
<reference evidence="3" key="1">
    <citation type="submission" date="2018-07" db="EMBL/GenBank/DDBJ databases">
        <authorList>
            <person name="Peiro R."/>
            <person name="Begona"/>
            <person name="Cbmso G."/>
            <person name="Lopez M."/>
            <person name="Gonzalez S."/>
        </authorList>
    </citation>
    <scope>NUCLEOTIDE SEQUENCE [LARGE SCALE GENOMIC DNA]</scope>
</reference>
<evidence type="ECO:0000313" key="3">
    <source>
        <dbReference type="Proteomes" id="UP000254764"/>
    </source>
</evidence>
<proteinExistence type="predicted"/>
<keyword evidence="3" id="KW-1185">Reference proteome</keyword>
<dbReference type="PANTHER" id="PTHR40254">
    <property type="entry name" value="BLR0577 PROTEIN"/>
    <property type="match status" value="1"/>
</dbReference>
<dbReference type="SUPFAM" id="SSF51905">
    <property type="entry name" value="FAD/NAD(P)-binding domain"/>
    <property type="match status" value="1"/>
</dbReference>
<protein>
    <recommendedName>
        <fullName evidence="1">FAD-dependent urate hydroxylase HpyO/Asp monooxygenase CreE-like FAD/NAD(P)-binding domain-containing protein</fullName>
    </recommendedName>
</protein>
<accession>A0A376AG69</accession>
<dbReference type="Pfam" id="PF13454">
    <property type="entry name" value="NAD_binding_9"/>
    <property type="match status" value="1"/>
</dbReference>
<evidence type="ECO:0000259" key="1">
    <source>
        <dbReference type="Pfam" id="PF13454"/>
    </source>
</evidence>
<dbReference type="OrthoDB" id="6309046at2"/>